<feature type="region of interest" description="Disordered" evidence="1">
    <location>
        <begin position="110"/>
        <end position="145"/>
    </location>
</feature>
<protein>
    <submittedName>
        <fullName evidence="2">Uncharacterized protein</fullName>
    </submittedName>
</protein>
<evidence type="ECO:0000313" key="2">
    <source>
        <dbReference type="EMBL" id="GBQ03041.1"/>
    </source>
</evidence>
<gene>
    <name evidence="2" type="ORF">SSP531S_45070</name>
</gene>
<feature type="compositionally biased region" description="Basic and acidic residues" evidence="1">
    <location>
        <begin position="51"/>
        <end position="62"/>
    </location>
</feature>
<proteinExistence type="predicted"/>
<organism evidence="2 3">
    <name type="scientific">Streptomyces spongiicola</name>
    <dbReference type="NCBI Taxonomy" id="1690221"/>
    <lineage>
        <taxon>Bacteria</taxon>
        <taxon>Bacillati</taxon>
        <taxon>Actinomycetota</taxon>
        <taxon>Actinomycetes</taxon>
        <taxon>Kitasatosporales</taxon>
        <taxon>Streptomycetaceae</taxon>
        <taxon>Streptomyces</taxon>
    </lineage>
</organism>
<sequence>MHADRVGTGGSAAGAGASPCSCGDAGLPLPPREQGSAPVPADARSAPVPARVRDWPEERQESGAECAGGRAGAGPRRHSGGAPGGIAHTGPCEAFRPAVREAMAAGLPALAPAAGGPAGPRRTSSASPAWSPRCPPGPPLARMGI</sequence>
<dbReference type="EMBL" id="BGZL01000015">
    <property type="protein sequence ID" value="GBQ03041.1"/>
    <property type="molecule type" value="Genomic_DNA"/>
</dbReference>
<evidence type="ECO:0000313" key="3">
    <source>
        <dbReference type="Proteomes" id="UP000265354"/>
    </source>
</evidence>
<dbReference type="Proteomes" id="UP000265354">
    <property type="component" value="Unassembled WGS sequence"/>
</dbReference>
<dbReference type="AlphaFoldDB" id="A0A388T4E5"/>
<feature type="region of interest" description="Disordered" evidence="1">
    <location>
        <begin position="1"/>
        <end position="92"/>
    </location>
</feature>
<evidence type="ECO:0000256" key="1">
    <source>
        <dbReference type="SAM" id="MobiDB-lite"/>
    </source>
</evidence>
<feature type="compositionally biased region" description="Low complexity" evidence="1">
    <location>
        <begin position="14"/>
        <end position="26"/>
    </location>
</feature>
<reference evidence="2 3" key="1">
    <citation type="submission" date="2018-07" db="EMBL/GenBank/DDBJ databases">
        <title>Whole Genome Shotgun Sequence of Streptomyces spongiicola strain 531S.</title>
        <authorList>
            <person name="Dohra H."/>
            <person name="Kodani S."/>
        </authorList>
    </citation>
    <scope>NUCLEOTIDE SEQUENCE [LARGE SCALE GENOMIC DNA]</scope>
    <source>
        <strain evidence="2 3">531S</strain>
    </source>
</reference>
<name>A0A388T4E5_9ACTN</name>
<accession>A0A388T4E5</accession>
<comment type="caution">
    <text evidence="2">The sequence shown here is derived from an EMBL/GenBank/DDBJ whole genome shotgun (WGS) entry which is preliminary data.</text>
</comment>